<dbReference type="InterPro" id="IPR029058">
    <property type="entry name" value="AB_hydrolase_fold"/>
</dbReference>
<dbReference type="Proteomes" id="UP000321306">
    <property type="component" value="Unassembled WGS sequence"/>
</dbReference>
<proteinExistence type="predicted"/>
<dbReference type="AlphaFoldDB" id="A0A511N928"/>
<dbReference type="PANTHER" id="PTHR10272">
    <property type="entry name" value="PLATELET-ACTIVATING FACTOR ACETYLHYDROLASE"/>
    <property type="match status" value="1"/>
</dbReference>
<feature type="signal peptide" evidence="5">
    <location>
        <begin position="1"/>
        <end position="24"/>
    </location>
</feature>
<feature type="chain" id="PRO_5022136755" evidence="5">
    <location>
        <begin position="25"/>
        <end position="409"/>
    </location>
</feature>
<evidence type="ECO:0000256" key="1">
    <source>
        <dbReference type="ARBA" id="ARBA00022801"/>
    </source>
</evidence>
<feature type="region of interest" description="Disordered" evidence="4">
    <location>
        <begin position="32"/>
        <end position="69"/>
    </location>
</feature>
<dbReference type="RefSeq" id="WP_146889690.1">
    <property type="nucleotide sequence ID" value="NZ_BJXB01000032.1"/>
</dbReference>
<dbReference type="GO" id="GO:0003847">
    <property type="term" value="F:1-alkyl-2-acetylglycerophosphocholine esterase activity"/>
    <property type="evidence" value="ECO:0007669"/>
    <property type="project" value="TreeGrafter"/>
</dbReference>
<organism evidence="6 7">
    <name type="scientific">Deinococcus cellulosilyticus (strain DSM 18568 / NBRC 106333 / KACC 11606 / 5516J-15)</name>
    <dbReference type="NCBI Taxonomy" id="1223518"/>
    <lineage>
        <taxon>Bacteria</taxon>
        <taxon>Thermotogati</taxon>
        <taxon>Deinococcota</taxon>
        <taxon>Deinococci</taxon>
        <taxon>Deinococcales</taxon>
        <taxon>Deinococcaceae</taxon>
        <taxon>Deinococcus</taxon>
    </lineage>
</organism>
<keyword evidence="3" id="KW-0443">Lipid metabolism</keyword>
<dbReference type="EMBL" id="BJXB01000032">
    <property type="protein sequence ID" value="GEM49332.1"/>
    <property type="molecule type" value="Genomic_DNA"/>
</dbReference>
<gene>
    <name evidence="6" type="ORF">DC3_49670</name>
</gene>
<keyword evidence="5" id="KW-0732">Signal</keyword>
<dbReference type="Gene3D" id="3.40.50.1820">
    <property type="entry name" value="alpha/beta hydrolase"/>
    <property type="match status" value="1"/>
</dbReference>
<evidence type="ECO:0000256" key="5">
    <source>
        <dbReference type="SAM" id="SignalP"/>
    </source>
</evidence>
<name>A0A511N928_DEIC1</name>
<evidence type="ECO:0000313" key="6">
    <source>
        <dbReference type="EMBL" id="GEM49332.1"/>
    </source>
</evidence>
<dbReference type="PANTHER" id="PTHR10272:SF0">
    <property type="entry name" value="PLATELET-ACTIVATING FACTOR ACETYLHYDROLASE"/>
    <property type="match status" value="1"/>
</dbReference>
<dbReference type="Pfam" id="PF03403">
    <property type="entry name" value="PAF-AH_p_II"/>
    <property type="match status" value="1"/>
</dbReference>
<evidence type="ECO:0000256" key="4">
    <source>
        <dbReference type="SAM" id="MobiDB-lite"/>
    </source>
</evidence>
<protein>
    <submittedName>
        <fullName evidence="6">Alpha/beta hydrolase</fullName>
    </submittedName>
</protein>
<sequence>MRNRVLIFSLMSLFALSPVMEASARVLQQTPAPRSEQLHFPQPTGPFGVGKRSQLFTDPSRPETFTDDPADVRQLPVTFYYPSRTLKSPQPWLQGKTLEALAQSSGLPLAVLSQLQGYSQDGTPMAPGRFPLVILSHGMASTPFVNTTLAEELASQGFVVAAVTHPYSALFAVLGDQVVFRTDGADLYPDPTLTDPVEQFLDRQQQYERVQEVWIKDLRFLIQKLPVASAVRNHVDARSIAVVGHSFGGVAALRVASEVQAAINMDGGFGGGPLQDTLSHTPTLTTVSESTPREPEAIPPEMEPVRAQLENMRIGRWLRISQSPGYAAYLEFKGANHNSFTDLAVLNALIPPLAKHPAYATGSADPLRTTATLNRAVLAFLKSALKGQQPDLKSLNLEGVEVVEHLPQK</sequence>
<evidence type="ECO:0000256" key="2">
    <source>
        <dbReference type="ARBA" id="ARBA00022963"/>
    </source>
</evidence>
<dbReference type="SUPFAM" id="SSF53474">
    <property type="entry name" value="alpha/beta-Hydrolases"/>
    <property type="match status" value="1"/>
</dbReference>
<comment type="caution">
    <text evidence="6">The sequence shown here is derived from an EMBL/GenBank/DDBJ whole genome shotgun (WGS) entry which is preliminary data.</text>
</comment>
<keyword evidence="7" id="KW-1185">Reference proteome</keyword>
<reference evidence="6 7" key="1">
    <citation type="submission" date="2019-07" db="EMBL/GenBank/DDBJ databases">
        <title>Whole genome shotgun sequence of Deinococcus cellulosilyticus NBRC 106333.</title>
        <authorList>
            <person name="Hosoyama A."/>
            <person name="Uohara A."/>
            <person name="Ohji S."/>
            <person name="Ichikawa N."/>
        </authorList>
    </citation>
    <scope>NUCLEOTIDE SEQUENCE [LARGE SCALE GENOMIC DNA]</scope>
    <source>
        <strain evidence="6 7">NBRC 106333</strain>
    </source>
</reference>
<keyword evidence="2" id="KW-0442">Lipid degradation</keyword>
<accession>A0A511N928</accession>
<keyword evidence="1 6" id="KW-0378">Hydrolase</keyword>
<evidence type="ECO:0000256" key="3">
    <source>
        <dbReference type="ARBA" id="ARBA00023098"/>
    </source>
</evidence>
<dbReference type="OrthoDB" id="9814760at2"/>
<dbReference type="GO" id="GO:0016042">
    <property type="term" value="P:lipid catabolic process"/>
    <property type="evidence" value="ECO:0007669"/>
    <property type="project" value="UniProtKB-KW"/>
</dbReference>
<evidence type="ECO:0000313" key="7">
    <source>
        <dbReference type="Proteomes" id="UP000321306"/>
    </source>
</evidence>